<accession>A0A1Y3U7N3</accession>
<reference evidence="2" key="1">
    <citation type="submission" date="2017-04" db="EMBL/GenBank/DDBJ databases">
        <title>Function of individual gut microbiota members based on whole genome sequencing of pure cultures obtained from chicken caecum.</title>
        <authorList>
            <person name="Medvecky M."/>
            <person name="Cejkova D."/>
            <person name="Polansky O."/>
            <person name="Karasova D."/>
            <person name="Kubasova T."/>
            <person name="Cizek A."/>
            <person name="Rychlik I."/>
        </authorList>
    </citation>
    <scope>NUCLEOTIDE SEQUENCE [LARGE SCALE GENOMIC DNA]</scope>
    <source>
        <strain evidence="2">An70</strain>
    </source>
</reference>
<dbReference type="eggNOG" id="ENOG5033RIC">
    <property type="taxonomic scope" value="Bacteria"/>
</dbReference>
<sequence>MEARTYVSAYLERMYLAAHPELTAAARELVHKDIPQRMEKYANSAHEQALVAYAHAHEHLMQRLRAIEDVPDDEEFDRKRAQLFDETRLALFKIAETDRMCIDANLVGLLLSNISIDACLGELMKLEHRVHEQLVSNVAGFSDNAPHFWDERFVAERTLEGADPITTTAVLTVEEPTLIGWLHTLEALAQMCLASARYRAAERYARLVLRASGYPSHTEGTVFLALARLEDEEGFFAFAHELEAERGERAAAVLDDSPWFLLARTLLLYKLGRRKPARRALRDFAARCEGGAFFLLNPTYMAPYLPVRPQPREAWDLSHQAAWDADGIIVDTPDFIPWAESVDGVYDESERFANRNGF</sequence>
<organism evidence="1 2">
    <name type="scientific">Enorma massiliensis</name>
    <dbReference type="NCBI Taxonomy" id="1472761"/>
    <lineage>
        <taxon>Bacteria</taxon>
        <taxon>Bacillati</taxon>
        <taxon>Actinomycetota</taxon>
        <taxon>Coriobacteriia</taxon>
        <taxon>Coriobacteriales</taxon>
        <taxon>Coriobacteriaceae</taxon>
        <taxon>Enorma</taxon>
    </lineage>
</organism>
<protein>
    <submittedName>
        <fullName evidence="1">Uncharacterized protein</fullName>
    </submittedName>
</protein>
<proteinExistence type="predicted"/>
<keyword evidence="2" id="KW-1185">Reference proteome</keyword>
<dbReference type="AlphaFoldDB" id="A0A1Y3U7N3"/>
<dbReference type="RefSeq" id="WP_087185884.1">
    <property type="nucleotide sequence ID" value="NZ_NFHO01000002.1"/>
</dbReference>
<gene>
    <name evidence="1" type="ORF">B5G21_02450</name>
</gene>
<evidence type="ECO:0000313" key="2">
    <source>
        <dbReference type="Proteomes" id="UP000196560"/>
    </source>
</evidence>
<evidence type="ECO:0000313" key="1">
    <source>
        <dbReference type="EMBL" id="OUN44145.1"/>
    </source>
</evidence>
<name>A0A1Y3U7N3_9ACTN</name>
<comment type="caution">
    <text evidence="1">The sequence shown here is derived from an EMBL/GenBank/DDBJ whole genome shotgun (WGS) entry which is preliminary data.</text>
</comment>
<dbReference type="Proteomes" id="UP000196560">
    <property type="component" value="Unassembled WGS sequence"/>
</dbReference>
<dbReference type="EMBL" id="NFHO01000002">
    <property type="protein sequence ID" value="OUN44145.1"/>
    <property type="molecule type" value="Genomic_DNA"/>
</dbReference>